<dbReference type="PROSITE" id="PS50006">
    <property type="entry name" value="FHA_DOMAIN"/>
    <property type="match status" value="1"/>
</dbReference>
<feature type="domain" description="FHA" evidence="2">
    <location>
        <begin position="461"/>
        <end position="512"/>
    </location>
</feature>
<dbReference type="SMART" id="SM00327">
    <property type="entry name" value="VWA"/>
    <property type="match status" value="1"/>
</dbReference>
<dbReference type="RefSeq" id="WP_161257970.1">
    <property type="nucleotide sequence ID" value="NZ_WXEY01000007.1"/>
</dbReference>
<accession>A0A845LA87</accession>
<dbReference type="Gene3D" id="2.60.200.20">
    <property type="match status" value="1"/>
</dbReference>
<reference evidence="4 5" key="1">
    <citation type="submission" date="2020-01" db="EMBL/GenBank/DDBJ databases">
        <title>Whole-genome sequence of Heliobacterium undosum DSM 13378.</title>
        <authorList>
            <person name="Kyndt J.A."/>
            <person name="Meyer T.E."/>
        </authorList>
    </citation>
    <scope>NUCLEOTIDE SEQUENCE [LARGE SCALE GENOMIC DNA]</scope>
    <source>
        <strain evidence="4 5">DSM 13378</strain>
    </source>
</reference>
<evidence type="ECO:0000256" key="1">
    <source>
        <dbReference type="SAM" id="MobiDB-lite"/>
    </source>
</evidence>
<evidence type="ECO:0000259" key="2">
    <source>
        <dbReference type="PROSITE" id="PS50006"/>
    </source>
</evidence>
<dbReference type="SUPFAM" id="SSF53300">
    <property type="entry name" value="vWA-like"/>
    <property type="match status" value="1"/>
</dbReference>
<dbReference type="InterPro" id="IPR002035">
    <property type="entry name" value="VWF_A"/>
</dbReference>
<dbReference type="InterPro" id="IPR008984">
    <property type="entry name" value="SMAD_FHA_dom_sf"/>
</dbReference>
<dbReference type="Proteomes" id="UP000463470">
    <property type="component" value="Unassembled WGS sequence"/>
</dbReference>
<dbReference type="CDD" id="cd00198">
    <property type="entry name" value="vWFA"/>
    <property type="match status" value="1"/>
</dbReference>
<feature type="region of interest" description="Disordered" evidence="1">
    <location>
        <begin position="328"/>
        <end position="350"/>
    </location>
</feature>
<evidence type="ECO:0000313" key="5">
    <source>
        <dbReference type="Proteomes" id="UP000463470"/>
    </source>
</evidence>
<comment type="caution">
    <text evidence="4">The sequence shown here is derived from an EMBL/GenBank/DDBJ whole genome shotgun (WGS) entry which is preliminary data.</text>
</comment>
<keyword evidence="5" id="KW-1185">Reference proteome</keyword>
<feature type="domain" description="VWFA" evidence="3">
    <location>
        <begin position="101"/>
        <end position="288"/>
    </location>
</feature>
<proteinExistence type="predicted"/>
<dbReference type="SUPFAM" id="SSF49879">
    <property type="entry name" value="SMAD/FHA domain"/>
    <property type="match status" value="1"/>
</dbReference>
<protein>
    <submittedName>
        <fullName evidence="4">VWA domain-containing protein</fullName>
    </submittedName>
</protein>
<dbReference type="Pfam" id="PF00498">
    <property type="entry name" value="FHA"/>
    <property type="match status" value="1"/>
</dbReference>
<organism evidence="4 5">
    <name type="scientific">Heliomicrobium undosum</name>
    <dbReference type="NCBI Taxonomy" id="121734"/>
    <lineage>
        <taxon>Bacteria</taxon>
        <taxon>Bacillati</taxon>
        <taxon>Bacillota</taxon>
        <taxon>Clostridia</taxon>
        <taxon>Eubacteriales</taxon>
        <taxon>Heliobacteriaceae</taxon>
        <taxon>Heliomicrobium</taxon>
    </lineage>
</organism>
<dbReference type="EMBL" id="WXEY01000007">
    <property type="protein sequence ID" value="MZP29821.1"/>
    <property type="molecule type" value="Genomic_DNA"/>
</dbReference>
<dbReference type="InterPro" id="IPR000253">
    <property type="entry name" value="FHA_dom"/>
</dbReference>
<dbReference type="SMART" id="SM00240">
    <property type="entry name" value="FHA"/>
    <property type="match status" value="1"/>
</dbReference>
<dbReference type="AlphaFoldDB" id="A0A845LA87"/>
<sequence length="536" mass="57528">MGVVKGGHLSLRMLASLLVAGLLCGGLFCPAGSAAAGEASALRISQTSVHYPEIKAYLHVLDGEGQPADAVQAGQLNATIGTARTPVTGLQPFAESGEGVAYIMLVDISKSIRLAQFKAMQEAMLNWVESLADRDRMAIVTFGADVKVPQDYTSDKAVLKEAVTALAPVDDHTQLHLGLVRATEMGRRTDPGLPDRRVIITLSDGEESFAGGVTKEEVLERIRSDRLPIYALGFFAPPLTETKQQHLNKLGEFARSSGGALFQTGTVSLPESYEQVRQQVRNVLVARLDGQQCPADGRLYRLQMNLAAGTRQLTDGAELRLYPAVLPSDEGEKKPVPISPGGDDGSKNHSMSPAIMAGGLLLLIAATAGLLMMRKKSGIEAAGSGAGLDTRSVAGTVAAPDHTEAREAFAEPRNVATEGLLEPEAYQIATPAAPKGITLRFTLMDRMDPTPHYERNLVDRIVIGKRTEWCDLVIDGDEGIDKRHCELLLEDDIVIINDLGTGGRTWVNGVPISERHRLYSGDLILLGRTELRIGFS</sequence>
<dbReference type="Gene3D" id="3.40.50.410">
    <property type="entry name" value="von Willebrand factor, type A domain"/>
    <property type="match status" value="1"/>
</dbReference>
<dbReference type="InterPro" id="IPR036465">
    <property type="entry name" value="vWFA_dom_sf"/>
</dbReference>
<evidence type="ECO:0000259" key="3">
    <source>
        <dbReference type="PROSITE" id="PS50234"/>
    </source>
</evidence>
<dbReference type="Pfam" id="PF00092">
    <property type="entry name" value="VWA"/>
    <property type="match status" value="1"/>
</dbReference>
<dbReference type="OrthoDB" id="9816434at2"/>
<dbReference type="CDD" id="cd00060">
    <property type="entry name" value="FHA"/>
    <property type="match status" value="1"/>
</dbReference>
<dbReference type="PROSITE" id="PS50234">
    <property type="entry name" value="VWFA"/>
    <property type="match status" value="1"/>
</dbReference>
<name>A0A845LA87_9FIRM</name>
<gene>
    <name evidence="4" type="ORF">GTO91_08890</name>
</gene>
<evidence type="ECO:0000313" key="4">
    <source>
        <dbReference type="EMBL" id="MZP29821.1"/>
    </source>
</evidence>